<feature type="domain" description="Zn(2)-C6 fungal-type" evidence="9">
    <location>
        <begin position="27"/>
        <end position="60"/>
    </location>
</feature>
<protein>
    <submittedName>
        <fullName evidence="10">Fungal-specific transcription factor domain-containing protein</fullName>
    </submittedName>
</protein>
<evidence type="ECO:0000256" key="4">
    <source>
        <dbReference type="ARBA" id="ARBA00023015"/>
    </source>
</evidence>
<dbReference type="GO" id="GO:0008270">
    <property type="term" value="F:zinc ion binding"/>
    <property type="evidence" value="ECO:0007669"/>
    <property type="project" value="InterPro"/>
</dbReference>
<dbReference type="PROSITE" id="PS00463">
    <property type="entry name" value="ZN2_CY6_FUNGAL_1"/>
    <property type="match status" value="1"/>
</dbReference>
<keyword evidence="11" id="KW-1185">Reference proteome</keyword>
<dbReference type="CDD" id="cd00067">
    <property type="entry name" value="GAL4"/>
    <property type="match status" value="1"/>
</dbReference>
<comment type="subcellular location">
    <subcellularLocation>
        <location evidence="1">Nucleus</location>
    </subcellularLocation>
</comment>
<dbReference type="GO" id="GO:0009893">
    <property type="term" value="P:positive regulation of metabolic process"/>
    <property type="evidence" value="ECO:0007669"/>
    <property type="project" value="UniProtKB-ARBA"/>
</dbReference>
<dbReference type="InterPro" id="IPR036864">
    <property type="entry name" value="Zn2-C6_fun-type_DNA-bd_sf"/>
</dbReference>
<evidence type="ECO:0000256" key="2">
    <source>
        <dbReference type="ARBA" id="ARBA00022723"/>
    </source>
</evidence>
<keyword evidence="2" id="KW-0479">Metal-binding</keyword>
<keyword evidence="4" id="KW-0805">Transcription regulation</keyword>
<proteinExistence type="predicted"/>
<evidence type="ECO:0000313" key="11">
    <source>
        <dbReference type="Proteomes" id="UP000326950"/>
    </source>
</evidence>
<dbReference type="InterPro" id="IPR007219">
    <property type="entry name" value="XnlR_reg_dom"/>
</dbReference>
<gene>
    <name evidence="10" type="ORF">BDV40DRAFT_293231</name>
</gene>
<dbReference type="PROSITE" id="PS50048">
    <property type="entry name" value="ZN2_CY6_FUNGAL_2"/>
    <property type="match status" value="1"/>
</dbReference>
<name>A0A5N6UDU9_ASPTM</name>
<evidence type="ECO:0000256" key="5">
    <source>
        <dbReference type="ARBA" id="ARBA00023125"/>
    </source>
</evidence>
<evidence type="ECO:0000256" key="8">
    <source>
        <dbReference type="SAM" id="MobiDB-lite"/>
    </source>
</evidence>
<dbReference type="Pfam" id="PF04082">
    <property type="entry name" value="Fungal_trans"/>
    <property type="match status" value="1"/>
</dbReference>
<reference evidence="10 11" key="1">
    <citation type="submission" date="2019-04" db="EMBL/GenBank/DDBJ databases">
        <title>Friends and foes A comparative genomics study of 23 Aspergillus species from section Flavi.</title>
        <authorList>
            <consortium name="DOE Joint Genome Institute"/>
            <person name="Kjaerbolling I."/>
            <person name="Vesth T."/>
            <person name="Frisvad J.C."/>
            <person name="Nybo J.L."/>
            <person name="Theobald S."/>
            <person name="Kildgaard S."/>
            <person name="Isbrandt T."/>
            <person name="Kuo A."/>
            <person name="Sato A."/>
            <person name="Lyhne E.K."/>
            <person name="Kogle M.E."/>
            <person name="Wiebenga A."/>
            <person name="Kun R.S."/>
            <person name="Lubbers R.J."/>
            <person name="Makela M.R."/>
            <person name="Barry K."/>
            <person name="Chovatia M."/>
            <person name="Clum A."/>
            <person name="Daum C."/>
            <person name="Haridas S."/>
            <person name="He G."/>
            <person name="LaButti K."/>
            <person name="Lipzen A."/>
            <person name="Mondo S."/>
            <person name="Riley R."/>
            <person name="Salamov A."/>
            <person name="Simmons B.A."/>
            <person name="Magnuson J.K."/>
            <person name="Henrissat B."/>
            <person name="Mortensen U.H."/>
            <person name="Larsen T.O."/>
            <person name="Devries R.P."/>
            <person name="Grigoriev I.V."/>
            <person name="Machida M."/>
            <person name="Baker S.E."/>
            <person name="Andersen M.R."/>
        </authorList>
    </citation>
    <scope>NUCLEOTIDE SEQUENCE [LARGE SCALE GENOMIC DNA]</scope>
    <source>
        <strain evidence="10 11">CBS 117626</strain>
    </source>
</reference>
<dbReference type="EMBL" id="ML738746">
    <property type="protein sequence ID" value="KAE8156807.1"/>
    <property type="molecule type" value="Genomic_DNA"/>
</dbReference>
<dbReference type="PANTHER" id="PTHR31845">
    <property type="entry name" value="FINGER DOMAIN PROTEIN, PUTATIVE-RELATED"/>
    <property type="match status" value="1"/>
</dbReference>
<dbReference type="AlphaFoldDB" id="A0A5N6UDU9"/>
<feature type="compositionally biased region" description="Polar residues" evidence="8">
    <location>
        <begin position="1"/>
        <end position="19"/>
    </location>
</feature>
<evidence type="ECO:0000256" key="6">
    <source>
        <dbReference type="ARBA" id="ARBA00023163"/>
    </source>
</evidence>
<dbReference type="Proteomes" id="UP000326950">
    <property type="component" value="Unassembled WGS sequence"/>
</dbReference>
<evidence type="ECO:0000256" key="7">
    <source>
        <dbReference type="ARBA" id="ARBA00023242"/>
    </source>
</evidence>
<evidence type="ECO:0000259" key="9">
    <source>
        <dbReference type="PROSITE" id="PS50048"/>
    </source>
</evidence>
<dbReference type="Pfam" id="PF00172">
    <property type="entry name" value="Zn_clus"/>
    <property type="match status" value="1"/>
</dbReference>
<dbReference type="CDD" id="cd12148">
    <property type="entry name" value="fungal_TF_MHR"/>
    <property type="match status" value="1"/>
</dbReference>
<keyword evidence="7" id="KW-0539">Nucleus</keyword>
<dbReference type="GO" id="GO:0006351">
    <property type="term" value="P:DNA-templated transcription"/>
    <property type="evidence" value="ECO:0007669"/>
    <property type="project" value="InterPro"/>
</dbReference>
<dbReference type="PANTHER" id="PTHR31845:SF21">
    <property type="entry name" value="REGULATORY PROTEIN LEU3"/>
    <property type="match status" value="1"/>
</dbReference>
<dbReference type="GO" id="GO:0000976">
    <property type="term" value="F:transcription cis-regulatory region binding"/>
    <property type="evidence" value="ECO:0007669"/>
    <property type="project" value="TreeGrafter"/>
</dbReference>
<evidence type="ECO:0000256" key="3">
    <source>
        <dbReference type="ARBA" id="ARBA00022833"/>
    </source>
</evidence>
<accession>A0A5N6UDU9</accession>
<dbReference type="OrthoDB" id="3163292at2759"/>
<keyword evidence="6" id="KW-0804">Transcription</keyword>
<dbReference type="SMART" id="SM00066">
    <property type="entry name" value="GAL4"/>
    <property type="match status" value="1"/>
</dbReference>
<dbReference type="InterPro" id="IPR051089">
    <property type="entry name" value="prtT"/>
</dbReference>
<evidence type="ECO:0000256" key="1">
    <source>
        <dbReference type="ARBA" id="ARBA00004123"/>
    </source>
</evidence>
<sequence>MDNIQSTAARSLANSTSQIKPRRAGVPCMRCRQMKVKCNASQKFPASCSACEKAGERCSVDPSFKRISKRSLKRRHGHEEGEPVYRTPHSEGSGIEPADLSSTRQHGPLPSLDSSVASIVAELRLGGKRPARFTHEATGINLTSSVVAELLEEYYSNLHPRFPLLLDPATIIDSYEKAPLLFWSVLAIATKDSEKYASDYPRLQILVRQSVADILLLGTRSIQLVQALLLLCVWSFPHEDMNKEPFSMYGAVAISMARSLGLHRPQHPFLLFAAKASEIGTTEARTSTWLSCFIVDQWHTARFGVPGSIRVDHTILQALNGSRAAVPVTTRIHLHIALVTSKISAALGECETSATGLTADPLPFVRMFETELCMIQDKYACEWSPADEVSFLDARLGLYAYVLDRKSTQPPKSLHQENELIIQSSITARQLLIVLTTFPDALRKGTFHVFRAASYAAFFLLRILGTAPRDCVDETGIRNTIRQIFTLMRDLSQTANDRRNQCARVCRIIEHMIDYEDWNKDTPFVGKAESFMANNFVADVAARGMFKAAKAERESREAGAARAAAPEVESNFDFDFSIWDPNGWPVNWQDCDNLLFLNENIGGSL</sequence>
<dbReference type="Gene3D" id="4.10.240.10">
    <property type="entry name" value="Zn(2)-C6 fungal-type DNA-binding domain"/>
    <property type="match status" value="1"/>
</dbReference>
<organism evidence="10 11">
    <name type="scientific">Aspergillus tamarii</name>
    <dbReference type="NCBI Taxonomy" id="41984"/>
    <lineage>
        <taxon>Eukaryota</taxon>
        <taxon>Fungi</taxon>
        <taxon>Dikarya</taxon>
        <taxon>Ascomycota</taxon>
        <taxon>Pezizomycotina</taxon>
        <taxon>Eurotiomycetes</taxon>
        <taxon>Eurotiomycetidae</taxon>
        <taxon>Eurotiales</taxon>
        <taxon>Aspergillaceae</taxon>
        <taxon>Aspergillus</taxon>
        <taxon>Aspergillus subgen. Circumdati</taxon>
    </lineage>
</organism>
<dbReference type="InterPro" id="IPR001138">
    <property type="entry name" value="Zn2Cys6_DnaBD"/>
</dbReference>
<dbReference type="GO" id="GO:0005634">
    <property type="term" value="C:nucleus"/>
    <property type="evidence" value="ECO:0007669"/>
    <property type="project" value="UniProtKB-SubCell"/>
</dbReference>
<keyword evidence="5" id="KW-0238">DNA-binding</keyword>
<feature type="region of interest" description="Disordered" evidence="8">
    <location>
        <begin position="69"/>
        <end position="111"/>
    </location>
</feature>
<evidence type="ECO:0000313" key="10">
    <source>
        <dbReference type="EMBL" id="KAE8156807.1"/>
    </source>
</evidence>
<dbReference type="SUPFAM" id="SSF57701">
    <property type="entry name" value="Zn2/Cys6 DNA-binding domain"/>
    <property type="match status" value="1"/>
</dbReference>
<dbReference type="GO" id="GO:0000981">
    <property type="term" value="F:DNA-binding transcription factor activity, RNA polymerase II-specific"/>
    <property type="evidence" value="ECO:0007669"/>
    <property type="project" value="InterPro"/>
</dbReference>
<keyword evidence="3" id="KW-0862">Zinc</keyword>
<feature type="region of interest" description="Disordered" evidence="8">
    <location>
        <begin position="1"/>
        <end position="24"/>
    </location>
</feature>